<dbReference type="PANTHER" id="PTHR12385:SF96">
    <property type="entry name" value="CHOLINE TRANSPORTER-LIKE PROTEIN"/>
    <property type="match status" value="1"/>
</dbReference>
<dbReference type="Pfam" id="PF04515">
    <property type="entry name" value="Choline_transpo"/>
    <property type="match status" value="1"/>
</dbReference>
<proteinExistence type="inferred from homology"/>
<keyword evidence="5 6" id="KW-0472">Membrane</keyword>
<evidence type="ECO:0000256" key="3">
    <source>
        <dbReference type="ARBA" id="ARBA00022692"/>
    </source>
</evidence>
<comment type="caution">
    <text evidence="7">The sequence shown here is derived from an EMBL/GenBank/DDBJ whole genome shotgun (WGS) entry which is preliminary data.</text>
</comment>
<feature type="transmembrane region" description="Helical" evidence="6">
    <location>
        <begin position="268"/>
        <end position="292"/>
    </location>
</feature>
<evidence type="ECO:0000256" key="2">
    <source>
        <dbReference type="ARBA" id="ARBA00007168"/>
    </source>
</evidence>
<feature type="transmembrane region" description="Helical" evidence="6">
    <location>
        <begin position="410"/>
        <end position="431"/>
    </location>
</feature>
<dbReference type="EMBL" id="CAXKWB010000410">
    <property type="protein sequence ID" value="CAL4060761.1"/>
    <property type="molecule type" value="Genomic_DNA"/>
</dbReference>
<evidence type="ECO:0000256" key="5">
    <source>
        <dbReference type="ARBA" id="ARBA00023136"/>
    </source>
</evidence>
<dbReference type="InterPro" id="IPR007603">
    <property type="entry name" value="Choline_transptr-like"/>
</dbReference>
<organism evidence="7 8">
    <name type="scientific">Meganyctiphanes norvegica</name>
    <name type="common">Northern krill</name>
    <name type="synonym">Thysanopoda norvegica</name>
    <dbReference type="NCBI Taxonomy" id="48144"/>
    <lineage>
        <taxon>Eukaryota</taxon>
        <taxon>Metazoa</taxon>
        <taxon>Ecdysozoa</taxon>
        <taxon>Arthropoda</taxon>
        <taxon>Crustacea</taxon>
        <taxon>Multicrustacea</taxon>
        <taxon>Malacostraca</taxon>
        <taxon>Eumalacostraca</taxon>
        <taxon>Eucarida</taxon>
        <taxon>Euphausiacea</taxon>
        <taxon>Euphausiidae</taxon>
        <taxon>Meganyctiphanes</taxon>
    </lineage>
</organism>
<name>A0AAV2PMW1_MEGNR</name>
<dbReference type="GO" id="GO:0005886">
    <property type="term" value="C:plasma membrane"/>
    <property type="evidence" value="ECO:0007669"/>
    <property type="project" value="UniProtKB-SubCell"/>
</dbReference>
<gene>
    <name evidence="7" type="ORF">MNOR_LOCUS1541</name>
</gene>
<protein>
    <recommendedName>
        <fullName evidence="6">Choline transporter-like protein</fullName>
    </recommendedName>
</protein>
<evidence type="ECO:0000256" key="4">
    <source>
        <dbReference type="ARBA" id="ARBA00022989"/>
    </source>
</evidence>
<dbReference type="AlphaFoldDB" id="A0AAV2PMW1"/>
<feature type="transmembrane region" description="Helical" evidence="6">
    <location>
        <begin position="209"/>
        <end position="230"/>
    </location>
</feature>
<comment type="similarity">
    <text evidence="2 6">Belongs to the CTL (choline transporter-like) family.</text>
</comment>
<evidence type="ECO:0000313" key="7">
    <source>
        <dbReference type="EMBL" id="CAL4060761.1"/>
    </source>
</evidence>
<feature type="transmembrane region" description="Helical" evidence="6">
    <location>
        <begin position="443"/>
        <end position="465"/>
    </location>
</feature>
<dbReference type="Proteomes" id="UP001497623">
    <property type="component" value="Unassembled WGS sequence"/>
</dbReference>
<feature type="transmembrane region" description="Helical" evidence="6">
    <location>
        <begin position="112"/>
        <end position="130"/>
    </location>
</feature>
<keyword evidence="3 6" id="KW-0812">Transmembrane</keyword>
<comment type="subcellular location">
    <subcellularLocation>
        <location evidence="6">Cell membrane</location>
        <topology evidence="6">Multi-pass membrane protein</topology>
    </subcellularLocation>
    <subcellularLocation>
        <location evidence="1">Membrane</location>
        <topology evidence="1">Multi-pass membrane protein</topology>
    </subcellularLocation>
</comment>
<sequence length="498" mass="56100">MSVNSINTVICSILFAMSVNSINTVICSILCSILFAICSILFAMSVNSINTVICSILFAMSVNSINTVICSILFAMSVNIYVYIRCSILFAMSVNIYVYIRCSILFAMSVNSINTVICSILFAIFSWTAWSVEGVKVHLDQLYRLIGGFDQLIQYTKKFLPNSNSTFLEIKLVSVMLSLLIALVLFIVMGKVMVAVIGLVADSFDSVEVIVGIILVMVIVALVMMLLVMMERVLVIYISSNRNDSIFKEMVAVKSLVQNMRWYHIFGLLWFTEFVIACQHMVIAGSIAQWYFTRDKGNLSWPILTSSKRLVRYHLGSVALGSLIIAIVKFIRLLLKRVEKWLTGKFGEGCSWALKICQCCLWCFEKFLKFLNRNAYIEIAIYGYSFCKAARQAFTLLINNAFRVAAINSVGAFVLFLAKAAVVVSTVFIGIEIMKSRPEVTYMWVPILLSAIIAYLLAHCFISVYEMTIDTLFLCFCEDCERNDGVQRPYYMSKGLME</sequence>
<evidence type="ECO:0000313" key="8">
    <source>
        <dbReference type="Proteomes" id="UP001497623"/>
    </source>
</evidence>
<feature type="transmembrane region" description="Helical" evidence="6">
    <location>
        <begin position="22"/>
        <end position="44"/>
    </location>
</feature>
<feature type="transmembrane region" description="Helical" evidence="6">
    <location>
        <begin position="172"/>
        <end position="197"/>
    </location>
</feature>
<keyword evidence="8" id="KW-1185">Reference proteome</keyword>
<evidence type="ECO:0000256" key="1">
    <source>
        <dbReference type="ARBA" id="ARBA00004141"/>
    </source>
</evidence>
<feature type="transmembrane region" description="Helical" evidence="6">
    <location>
        <begin position="51"/>
        <end position="74"/>
    </location>
</feature>
<accession>A0AAV2PMW1</accession>
<evidence type="ECO:0000256" key="6">
    <source>
        <dbReference type="RuleBase" id="RU368066"/>
    </source>
</evidence>
<feature type="non-terminal residue" evidence="7">
    <location>
        <position position="498"/>
    </location>
</feature>
<keyword evidence="4 6" id="KW-1133">Transmembrane helix</keyword>
<reference evidence="7 8" key="1">
    <citation type="submission" date="2024-05" db="EMBL/GenBank/DDBJ databases">
        <authorList>
            <person name="Wallberg A."/>
        </authorList>
    </citation>
    <scope>NUCLEOTIDE SEQUENCE [LARGE SCALE GENOMIC DNA]</scope>
</reference>
<dbReference type="PANTHER" id="PTHR12385">
    <property type="entry name" value="CHOLINE TRANSPORTER-LIKE (SLC FAMILY 44)"/>
    <property type="match status" value="1"/>
</dbReference>
<feature type="transmembrane region" description="Helical" evidence="6">
    <location>
        <begin position="312"/>
        <end position="335"/>
    </location>
</feature>
<feature type="transmembrane region" description="Helical" evidence="6">
    <location>
        <begin position="80"/>
        <end position="100"/>
    </location>
</feature>
<dbReference type="GO" id="GO:0022857">
    <property type="term" value="F:transmembrane transporter activity"/>
    <property type="evidence" value="ECO:0007669"/>
    <property type="project" value="UniProtKB-UniRule"/>
</dbReference>
<comment type="function">
    <text evidence="6">Choline transporter.</text>
</comment>